<dbReference type="GO" id="GO:0005886">
    <property type="term" value="C:plasma membrane"/>
    <property type="evidence" value="ECO:0007669"/>
    <property type="project" value="UniProtKB-SubCell"/>
</dbReference>
<accession>A0A4U1CGE1</accession>
<dbReference type="Pfam" id="PF13145">
    <property type="entry name" value="Rotamase_2"/>
    <property type="match status" value="1"/>
</dbReference>
<dbReference type="OrthoDB" id="9812372at2"/>
<dbReference type="Pfam" id="PF13616">
    <property type="entry name" value="Rotamase_3"/>
    <property type="match status" value="1"/>
</dbReference>
<name>A0A4U1CGE1_9SPHI</name>
<reference evidence="13 14" key="1">
    <citation type="submission" date="2019-04" db="EMBL/GenBank/DDBJ databases">
        <title>Pedobacter sp. AR-2-6 sp. nov., isolated from Arctic soil.</title>
        <authorList>
            <person name="Dahal R.H."/>
            <person name="Kim D.-U."/>
        </authorList>
    </citation>
    <scope>NUCLEOTIDE SEQUENCE [LARGE SCALE GENOMIC DNA]</scope>
    <source>
        <strain evidence="13 14">AR-2-6</strain>
    </source>
</reference>
<keyword evidence="14" id="KW-1185">Reference proteome</keyword>
<evidence type="ECO:0000256" key="6">
    <source>
        <dbReference type="ARBA" id="ARBA00023136"/>
    </source>
</evidence>
<dbReference type="SUPFAM" id="SSF109998">
    <property type="entry name" value="Triger factor/SurA peptide-binding domain-like"/>
    <property type="match status" value="1"/>
</dbReference>
<evidence type="ECO:0000256" key="10">
    <source>
        <dbReference type="ARBA" id="ARBA00042775"/>
    </source>
</evidence>
<gene>
    <name evidence="13" type="ORF">FA045_02460</name>
</gene>
<dbReference type="GO" id="GO:0003755">
    <property type="term" value="F:peptidyl-prolyl cis-trans isomerase activity"/>
    <property type="evidence" value="ECO:0007669"/>
    <property type="project" value="UniProtKB-KW"/>
</dbReference>
<keyword evidence="11 13" id="KW-0413">Isomerase</keyword>
<keyword evidence="5" id="KW-1133">Transmembrane helix</keyword>
<dbReference type="PANTHER" id="PTHR47529">
    <property type="entry name" value="PEPTIDYL-PROLYL CIS-TRANS ISOMERASE D"/>
    <property type="match status" value="1"/>
</dbReference>
<comment type="caution">
    <text evidence="13">The sequence shown here is derived from an EMBL/GenBank/DDBJ whole genome shotgun (WGS) entry which is preliminary data.</text>
</comment>
<evidence type="ECO:0000313" key="14">
    <source>
        <dbReference type="Proteomes" id="UP000310477"/>
    </source>
</evidence>
<evidence type="ECO:0000313" key="13">
    <source>
        <dbReference type="EMBL" id="TKC03451.1"/>
    </source>
</evidence>
<dbReference type="InterPro" id="IPR046357">
    <property type="entry name" value="PPIase_dom_sf"/>
</dbReference>
<evidence type="ECO:0000256" key="9">
    <source>
        <dbReference type="ARBA" id="ARBA00040743"/>
    </source>
</evidence>
<evidence type="ECO:0000256" key="3">
    <source>
        <dbReference type="ARBA" id="ARBA00022519"/>
    </source>
</evidence>
<dbReference type="AlphaFoldDB" id="A0A4U1CGE1"/>
<dbReference type="EMBL" id="SWBO01000001">
    <property type="protein sequence ID" value="TKC03451.1"/>
    <property type="molecule type" value="Genomic_DNA"/>
</dbReference>
<dbReference type="PROSITE" id="PS50198">
    <property type="entry name" value="PPIC_PPIASE_2"/>
    <property type="match status" value="1"/>
</dbReference>
<evidence type="ECO:0000256" key="5">
    <source>
        <dbReference type="ARBA" id="ARBA00022989"/>
    </source>
</evidence>
<keyword evidence="2" id="KW-1003">Cell membrane</keyword>
<evidence type="ECO:0000256" key="11">
    <source>
        <dbReference type="PROSITE-ProRule" id="PRU00278"/>
    </source>
</evidence>
<dbReference type="InterPro" id="IPR052029">
    <property type="entry name" value="PpiD_chaperone"/>
</dbReference>
<keyword evidence="6" id="KW-0472">Membrane</keyword>
<evidence type="ECO:0000256" key="4">
    <source>
        <dbReference type="ARBA" id="ARBA00022692"/>
    </source>
</evidence>
<evidence type="ECO:0000256" key="7">
    <source>
        <dbReference type="ARBA" id="ARBA00023186"/>
    </source>
</evidence>
<evidence type="ECO:0000259" key="12">
    <source>
        <dbReference type="PROSITE" id="PS50198"/>
    </source>
</evidence>
<proteinExistence type="inferred from homology"/>
<protein>
    <recommendedName>
        <fullName evidence="9">Periplasmic chaperone PpiD</fullName>
    </recommendedName>
    <alternativeName>
        <fullName evidence="10">Periplasmic folding chaperone</fullName>
    </alternativeName>
</protein>
<evidence type="ECO:0000256" key="2">
    <source>
        <dbReference type="ARBA" id="ARBA00022475"/>
    </source>
</evidence>
<evidence type="ECO:0000256" key="8">
    <source>
        <dbReference type="ARBA" id="ARBA00038408"/>
    </source>
</evidence>
<keyword evidence="3" id="KW-0997">Cell inner membrane</keyword>
<comment type="similarity">
    <text evidence="8">Belongs to the PpiD chaperone family.</text>
</comment>
<evidence type="ECO:0000256" key="1">
    <source>
        <dbReference type="ARBA" id="ARBA00004382"/>
    </source>
</evidence>
<organism evidence="13 14">
    <name type="scientific">Pedobacter cryotolerans</name>
    <dbReference type="NCBI Taxonomy" id="2571270"/>
    <lineage>
        <taxon>Bacteria</taxon>
        <taxon>Pseudomonadati</taxon>
        <taxon>Bacteroidota</taxon>
        <taxon>Sphingobacteriia</taxon>
        <taxon>Sphingobacteriales</taxon>
        <taxon>Sphingobacteriaceae</taxon>
        <taxon>Pedobacter</taxon>
    </lineage>
</organism>
<dbReference type="Gene3D" id="3.10.50.40">
    <property type="match status" value="1"/>
</dbReference>
<dbReference type="InterPro" id="IPR000297">
    <property type="entry name" value="PPIase_PpiC"/>
</dbReference>
<dbReference type="InterPro" id="IPR027304">
    <property type="entry name" value="Trigger_fact/SurA_dom_sf"/>
</dbReference>
<keyword evidence="7" id="KW-0143">Chaperone</keyword>
<feature type="domain" description="PpiC" evidence="12">
    <location>
        <begin position="343"/>
        <end position="440"/>
    </location>
</feature>
<dbReference type="Proteomes" id="UP000310477">
    <property type="component" value="Unassembled WGS sequence"/>
</dbReference>
<dbReference type="SUPFAM" id="SSF54534">
    <property type="entry name" value="FKBP-like"/>
    <property type="match status" value="1"/>
</dbReference>
<comment type="subcellular location">
    <subcellularLocation>
        <location evidence="1">Cell inner membrane</location>
        <topology evidence="1">Single-pass type II membrane protein</topology>
        <orientation evidence="1">Periplasmic side</orientation>
    </subcellularLocation>
</comment>
<keyword evidence="11" id="KW-0697">Rotamase</keyword>
<dbReference type="Pfam" id="PF13623">
    <property type="entry name" value="SurA_N_2"/>
    <property type="match status" value="1"/>
</dbReference>
<dbReference type="PANTHER" id="PTHR47529:SF1">
    <property type="entry name" value="PERIPLASMIC CHAPERONE PPID"/>
    <property type="match status" value="1"/>
</dbReference>
<sequence length="698" mass="75900">MGVMTFMRTKMGYFLVGGIAVVLALFVLEPLLTQGTAMYGSSQSKVGSVDGEDIEYAEFNPKVEQSLAQFKQQYGGNVNAQMQAMAMDNAWQAEVGAILLGKEYNRLGLTISDVELFDLLQGKNPSPLIVQYFGNQQTGEVDRAAVLTSLKSQSKDPNLKKQWDMLQAEIEKQALQQKYANLIRNSVYVTSVEANDEYINRNKLANFKYVNLDYSSVLDKDVKITDADYKEYYEANKKRFENPTETRSLEYVSFSIEPTKADSVAVKAQVEKLAADFKTTPNDSLFAANNSDVKVPFTYISKGKLAPAVDSVIFNYPAGSFYGPVFSDNSYKLIKVIANKFSPDSVKASHILLDPSKIGGEANAMKLADSLKSLLQKGGSMATLAKTYSVDGSKDTGGDVGTFARGAMVPEFENAAFDGNTGDIKVVKSQFGVHILKIEKQIGSAKVAKLAYIEKSLLPSTKTKDAAYKKASAFLNEVKGDNFAALAQRNGYTVGLADKVTPTQGFAPGLDNPRPLIKDAYEADKGDVLSTVYTMDNAFVVAHVTGVQPKGQLELEDVKKQIQPMVMNAVKAKMLKEKLEKALNGSSNIEAVAQKVGKAAAPVQNLVFANPIIPGLSQENKVVGAVFGSQVGKLSKPIEGDKGVYVISVDGFTNPAPIGNTYKQKETMILGVTQRSLGAAFQALQEKSEIKDNRVKFY</sequence>
<keyword evidence="4" id="KW-0812">Transmembrane</keyword>